<accession>F3ZNC4</accession>
<sequence length="164" mass="18249">MSSCKPQKQNTNTQPTDAITTEQNSLSASTSLFTEEDANKALAFINSYVDRCNQNRELNSNMEWVYSSKLTTPSFNATLKAIIDQAYKDDPELGLEADPIFDAQDYPEAGFELDTFDKQKGALVVKGKNWADFRLALQLVKVNGATLVDGCGSIRIPENERTER</sequence>
<gene>
    <name evidence="2" type="ORF">Bcop_1261</name>
</gene>
<keyword evidence="3" id="KW-1185">Reference proteome</keyword>
<evidence type="ECO:0000313" key="3">
    <source>
        <dbReference type="Proteomes" id="UP000018439"/>
    </source>
</evidence>
<protein>
    <submittedName>
        <fullName evidence="2">Uncharacterized protein</fullName>
    </submittedName>
</protein>
<proteinExistence type="predicted"/>
<organism evidence="2 3">
    <name type="scientific">Bacteroides coprosuis DSM 18011</name>
    <dbReference type="NCBI Taxonomy" id="679937"/>
    <lineage>
        <taxon>Bacteria</taxon>
        <taxon>Pseudomonadati</taxon>
        <taxon>Bacteroidota</taxon>
        <taxon>Bacteroidia</taxon>
        <taxon>Bacteroidales</taxon>
        <taxon>Bacteroidaceae</taxon>
        <taxon>Bacteroides</taxon>
    </lineage>
</organism>
<dbReference type="AlphaFoldDB" id="F3ZNC4"/>
<dbReference type="EMBL" id="CM001167">
    <property type="protein sequence ID" value="EGJ71464.1"/>
    <property type="molecule type" value="Genomic_DNA"/>
</dbReference>
<feature type="region of interest" description="Disordered" evidence="1">
    <location>
        <begin position="1"/>
        <end position="24"/>
    </location>
</feature>
<dbReference type="OrthoDB" id="893601at2"/>
<dbReference type="eggNOG" id="ENOG50331RA">
    <property type="taxonomic scope" value="Bacteria"/>
</dbReference>
<evidence type="ECO:0000313" key="2">
    <source>
        <dbReference type="EMBL" id="EGJ71464.1"/>
    </source>
</evidence>
<dbReference type="Proteomes" id="UP000018439">
    <property type="component" value="Chromosome"/>
</dbReference>
<evidence type="ECO:0000256" key="1">
    <source>
        <dbReference type="SAM" id="MobiDB-lite"/>
    </source>
</evidence>
<reference evidence="2 3" key="1">
    <citation type="journal article" date="2011" name="Stand. Genomic Sci.">
        <title>Non-contiguous finished genome sequence of Bacteroides coprosuis type strain (PC139).</title>
        <authorList>
            <person name="Land M."/>
            <person name="Held B."/>
            <person name="Gronow S."/>
            <person name="Abt B."/>
            <person name="Lucas S."/>
            <person name="Del Rio T.G."/>
            <person name="Nolan M."/>
            <person name="Tice H."/>
            <person name="Cheng J.F."/>
            <person name="Pitluck S."/>
            <person name="Liolios K."/>
            <person name="Pagani I."/>
            <person name="Ivanova N."/>
            <person name="Mavromatis K."/>
            <person name="Mikhailova N."/>
            <person name="Pati A."/>
            <person name="Tapia R."/>
            <person name="Han C."/>
            <person name="Goodwin L."/>
            <person name="Chen A."/>
            <person name="Palaniappan K."/>
            <person name="Hauser L."/>
            <person name="Brambilla E.M."/>
            <person name="Rohde M."/>
            <person name="Goker M."/>
            <person name="Detter J.C."/>
            <person name="Woyke T."/>
            <person name="Bristow J."/>
            <person name="Eisen J.A."/>
            <person name="Markowitz V."/>
            <person name="Hugenholtz P."/>
            <person name="Kyrpides N.C."/>
            <person name="Klenk H.P."/>
            <person name="Lapidus A."/>
        </authorList>
    </citation>
    <scope>NUCLEOTIDE SEQUENCE</scope>
    <source>
        <strain evidence="2 3">DSM 18011</strain>
    </source>
</reference>
<name>F3ZNC4_9BACE</name>
<dbReference type="HOGENOM" id="CLU_1609165_0_0_10"/>